<organism evidence="6 7">
    <name type="scientific">Pendulispora albinea</name>
    <dbReference type="NCBI Taxonomy" id="2741071"/>
    <lineage>
        <taxon>Bacteria</taxon>
        <taxon>Pseudomonadati</taxon>
        <taxon>Myxococcota</taxon>
        <taxon>Myxococcia</taxon>
        <taxon>Myxococcales</taxon>
        <taxon>Sorangiineae</taxon>
        <taxon>Pendulisporaceae</taxon>
        <taxon>Pendulispora</taxon>
    </lineage>
</organism>
<dbReference type="PROSITE" id="PS50977">
    <property type="entry name" value="HTH_TETR_2"/>
    <property type="match status" value="1"/>
</dbReference>
<evidence type="ECO:0000256" key="4">
    <source>
        <dbReference type="PROSITE-ProRule" id="PRU00335"/>
    </source>
</evidence>
<dbReference type="PANTHER" id="PTHR47506:SF1">
    <property type="entry name" value="HTH-TYPE TRANSCRIPTIONAL REGULATOR YJDC"/>
    <property type="match status" value="1"/>
</dbReference>
<dbReference type="SUPFAM" id="SSF46689">
    <property type="entry name" value="Homeodomain-like"/>
    <property type="match status" value="1"/>
</dbReference>
<gene>
    <name evidence="6" type="ORF">LZC94_01010</name>
</gene>
<dbReference type="Pfam" id="PF00440">
    <property type="entry name" value="TetR_N"/>
    <property type="match status" value="1"/>
</dbReference>
<protein>
    <submittedName>
        <fullName evidence="6">TetR family transcriptional regulator</fullName>
    </submittedName>
</protein>
<evidence type="ECO:0000259" key="5">
    <source>
        <dbReference type="PROSITE" id="PS50977"/>
    </source>
</evidence>
<sequence>MARRTAEEAAKTRDAILDAGLQTFAELGFAAAQLEEIAKRAGVTRGAFYHHFTNKADLYLAVLRERWAKVMAPVLDELRGPKKPKAKIRAFVCAFVRAVQREPAMQALMQMSLSGDTNLPEFHGSLSDKRDVLDALTRDLGALIDEGGRLGDGITRARAILIFLNGIAVSAALQPDSISAPPERFAELLLDGVLR</sequence>
<dbReference type="InterPro" id="IPR001647">
    <property type="entry name" value="HTH_TetR"/>
</dbReference>
<evidence type="ECO:0000313" key="7">
    <source>
        <dbReference type="Proteomes" id="UP001370348"/>
    </source>
</evidence>
<feature type="domain" description="HTH tetR-type" evidence="5">
    <location>
        <begin position="10"/>
        <end position="70"/>
    </location>
</feature>
<dbReference type="Proteomes" id="UP001370348">
    <property type="component" value="Chromosome"/>
</dbReference>
<evidence type="ECO:0000256" key="2">
    <source>
        <dbReference type="ARBA" id="ARBA00023125"/>
    </source>
</evidence>
<proteinExistence type="predicted"/>
<evidence type="ECO:0000256" key="3">
    <source>
        <dbReference type="ARBA" id="ARBA00023163"/>
    </source>
</evidence>
<keyword evidence="2 4" id="KW-0238">DNA-binding</keyword>
<dbReference type="PANTHER" id="PTHR47506">
    <property type="entry name" value="TRANSCRIPTIONAL REGULATORY PROTEIN"/>
    <property type="match status" value="1"/>
</dbReference>
<dbReference type="PRINTS" id="PR00455">
    <property type="entry name" value="HTHTETR"/>
</dbReference>
<accession>A0ABZ2LY58</accession>
<dbReference type="InterPro" id="IPR009057">
    <property type="entry name" value="Homeodomain-like_sf"/>
</dbReference>
<dbReference type="RefSeq" id="WP_394825493.1">
    <property type="nucleotide sequence ID" value="NZ_CP089984.1"/>
</dbReference>
<keyword evidence="1" id="KW-0805">Transcription regulation</keyword>
<name>A0ABZ2LY58_9BACT</name>
<keyword evidence="3" id="KW-0804">Transcription</keyword>
<evidence type="ECO:0000256" key="1">
    <source>
        <dbReference type="ARBA" id="ARBA00023015"/>
    </source>
</evidence>
<feature type="DNA-binding region" description="H-T-H motif" evidence="4">
    <location>
        <begin position="33"/>
        <end position="52"/>
    </location>
</feature>
<dbReference type="Gene3D" id="1.10.357.10">
    <property type="entry name" value="Tetracycline Repressor, domain 2"/>
    <property type="match status" value="1"/>
</dbReference>
<dbReference type="EMBL" id="CP089984">
    <property type="protein sequence ID" value="WXB15859.1"/>
    <property type="molecule type" value="Genomic_DNA"/>
</dbReference>
<keyword evidence="7" id="KW-1185">Reference proteome</keyword>
<evidence type="ECO:0000313" key="6">
    <source>
        <dbReference type="EMBL" id="WXB15859.1"/>
    </source>
</evidence>
<reference evidence="6 7" key="1">
    <citation type="submission" date="2021-12" db="EMBL/GenBank/DDBJ databases">
        <title>Discovery of the Pendulisporaceae a myxobacterial family with distinct sporulation behavior and unique specialized metabolism.</title>
        <authorList>
            <person name="Garcia R."/>
            <person name="Popoff A."/>
            <person name="Bader C.D."/>
            <person name="Loehr J."/>
            <person name="Walesch S."/>
            <person name="Walt C."/>
            <person name="Boldt J."/>
            <person name="Bunk B."/>
            <person name="Haeckl F.J.F.P.J."/>
            <person name="Gunesch A.P."/>
            <person name="Birkelbach J."/>
            <person name="Nuebel U."/>
            <person name="Pietschmann T."/>
            <person name="Bach T."/>
            <person name="Mueller R."/>
        </authorList>
    </citation>
    <scope>NUCLEOTIDE SEQUENCE [LARGE SCALE GENOMIC DNA]</scope>
    <source>
        <strain evidence="6 7">MSr11954</strain>
    </source>
</reference>